<feature type="modified residue" description="N6-(pyridoxal phosphate)lysine" evidence="9">
    <location>
        <position position="230"/>
    </location>
</feature>
<dbReference type="PANTHER" id="PTHR42885">
    <property type="entry name" value="HISTIDINOL-PHOSPHATE AMINOTRANSFERASE-RELATED"/>
    <property type="match status" value="1"/>
</dbReference>
<evidence type="ECO:0000256" key="6">
    <source>
        <dbReference type="ARBA" id="ARBA00022679"/>
    </source>
</evidence>
<keyword evidence="4 9" id="KW-0032">Aminotransferase</keyword>
<dbReference type="Pfam" id="PF00155">
    <property type="entry name" value="Aminotran_1_2"/>
    <property type="match status" value="1"/>
</dbReference>
<protein>
    <recommendedName>
        <fullName evidence="9">Histidinol-phosphate aminotransferase</fullName>
        <ecNumber evidence="9">2.6.1.9</ecNumber>
    </recommendedName>
    <alternativeName>
        <fullName evidence="9">Imidazole acetol-phosphate transaminase</fullName>
    </alternativeName>
</protein>
<dbReference type="Gene3D" id="3.40.640.10">
    <property type="entry name" value="Type I PLP-dependent aspartate aminotransferase-like (Major domain)"/>
    <property type="match status" value="1"/>
</dbReference>
<accession>A0AA94R9X2</accession>
<evidence type="ECO:0000313" key="12">
    <source>
        <dbReference type="Proteomes" id="UP000309984"/>
    </source>
</evidence>
<keyword evidence="12" id="KW-1185">Reference proteome</keyword>
<proteinExistence type="inferred from homology"/>
<dbReference type="EMBL" id="POTM01000042">
    <property type="protein sequence ID" value="TLH65804.1"/>
    <property type="molecule type" value="Genomic_DNA"/>
</dbReference>
<evidence type="ECO:0000256" key="4">
    <source>
        <dbReference type="ARBA" id="ARBA00022576"/>
    </source>
</evidence>
<dbReference type="AlphaFoldDB" id="A0AA94R9X2"/>
<evidence type="ECO:0000256" key="3">
    <source>
        <dbReference type="ARBA" id="ARBA00011738"/>
    </source>
</evidence>
<evidence type="ECO:0000256" key="8">
    <source>
        <dbReference type="ARBA" id="ARBA00023102"/>
    </source>
</evidence>
<evidence type="ECO:0000256" key="9">
    <source>
        <dbReference type="HAMAP-Rule" id="MF_01023"/>
    </source>
</evidence>
<dbReference type="InterPro" id="IPR001917">
    <property type="entry name" value="Aminotrans_II_pyridoxalP_BS"/>
</dbReference>
<evidence type="ECO:0000256" key="5">
    <source>
        <dbReference type="ARBA" id="ARBA00022605"/>
    </source>
</evidence>
<comment type="pathway">
    <text evidence="9">Amino-acid biosynthesis; L-histidine biosynthesis; L-histidine from 5-phospho-alpha-D-ribose 1-diphosphate: step 7/9.</text>
</comment>
<keyword evidence="7 9" id="KW-0663">Pyridoxal phosphate</keyword>
<dbReference type="GO" id="GO:0004400">
    <property type="term" value="F:histidinol-phosphate transaminase activity"/>
    <property type="evidence" value="ECO:0007669"/>
    <property type="project" value="UniProtKB-UniRule"/>
</dbReference>
<dbReference type="CDD" id="cd00609">
    <property type="entry name" value="AAT_like"/>
    <property type="match status" value="1"/>
</dbReference>
<dbReference type="InterPro" id="IPR004839">
    <property type="entry name" value="Aminotransferase_I/II_large"/>
</dbReference>
<dbReference type="GO" id="GO:0030170">
    <property type="term" value="F:pyridoxal phosphate binding"/>
    <property type="evidence" value="ECO:0007669"/>
    <property type="project" value="InterPro"/>
</dbReference>
<dbReference type="EC" id="2.6.1.9" evidence="9"/>
<evidence type="ECO:0000256" key="1">
    <source>
        <dbReference type="ARBA" id="ARBA00001933"/>
    </source>
</evidence>
<dbReference type="PROSITE" id="PS00599">
    <property type="entry name" value="AA_TRANSFER_CLASS_2"/>
    <property type="match status" value="1"/>
</dbReference>
<reference evidence="11 12" key="1">
    <citation type="submission" date="2018-01" db="EMBL/GenBank/DDBJ databases">
        <title>Comparative genomics of Mycobacterium mucogenicum and Mycobacterium neoaurum clade members emphasizing tRNA and non-coding RNA.</title>
        <authorList>
            <person name="Behra P.R.K."/>
            <person name="Pettersson B.M.F."/>
            <person name="Das S."/>
            <person name="Dasgupta S."/>
            <person name="Kirsebom L.A."/>
        </authorList>
    </citation>
    <scope>NUCLEOTIDE SEQUENCE [LARGE SCALE GENOMIC DNA]</scope>
    <source>
        <strain evidence="11 12">DSM 45104</strain>
    </source>
</reference>
<sequence>MMSRKISLADLPLRENLRGKSPYGAPQLVVPVRLNTNENPHPPTQALVDDVAASVAAAAAELHRYPDRDAMALRTDLAAYMQAQTGVALTAENLWAANGSNEILQQLLQAFGGPGRSALGFVPSYSMHPIISDGTQTEWLSATRASDFGLDVDVAVAAIRAQQPDVVFATSPNNPTGQSVPLDDLRRLLDVTPGVLILDEAYGEFSSQPSGVALLAEYPAKLIVSRTMSKAFAFAGGRLGYLVADPAVIEAMLLVRLPYHLSVLTQAAARAALRHADETLSSVATLAAERDRVAAALSDMGFRVIPSDANFILFGEFADAAATWQRYLDAGVLIRDVGIPGFLRTTVGLASENDALLEVSAKLAASEPAPQGVS</sequence>
<dbReference type="InterPro" id="IPR015422">
    <property type="entry name" value="PyrdxlP-dep_Trfase_small"/>
</dbReference>
<comment type="cofactor">
    <cofactor evidence="1 9">
        <name>pyridoxal 5'-phosphate</name>
        <dbReference type="ChEBI" id="CHEBI:597326"/>
    </cofactor>
</comment>
<dbReference type="SUPFAM" id="SSF53383">
    <property type="entry name" value="PLP-dependent transferases"/>
    <property type="match status" value="1"/>
</dbReference>
<comment type="similarity">
    <text evidence="2 9">Belongs to the class-II pyridoxal-phosphate-dependent aminotransferase family. Histidinol-phosphate aminotransferase subfamily.</text>
</comment>
<dbReference type="GO" id="GO:0000105">
    <property type="term" value="P:L-histidine biosynthetic process"/>
    <property type="evidence" value="ECO:0007669"/>
    <property type="project" value="UniProtKB-UniRule"/>
</dbReference>
<dbReference type="NCBIfam" id="NF002877">
    <property type="entry name" value="PRK03317.1"/>
    <property type="match status" value="1"/>
</dbReference>
<comment type="caution">
    <text evidence="11">The sequence shown here is derived from an EMBL/GenBank/DDBJ whole genome shotgun (WGS) entry which is preliminary data.</text>
</comment>
<keyword evidence="6 9" id="KW-0808">Transferase</keyword>
<dbReference type="InterPro" id="IPR015421">
    <property type="entry name" value="PyrdxlP-dep_Trfase_major"/>
</dbReference>
<keyword evidence="8 9" id="KW-0368">Histidine biosynthesis</keyword>
<evidence type="ECO:0000256" key="7">
    <source>
        <dbReference type="ARBA" id="ARBA00022898"/>
    </source>
</evidence>
<evidence type="ECO:0000313" key="11">
    <source>
        <dbReference type="EMBL" id="TLH65804.1"/>
    </source>
</evidence>
<feature type="domain" description="Aminotransferase class I/classII large" evidence="10">
    <location>
        <begin position="32"/>
        <end position="356"/>
    </location>
</feature>
<dbReference type="InterPro" id="IPR015424">
    <property type="entry name" value="PyrdxlP-dep_Trfase"/>
</dbReference>
<organism evidence="11 12">
    <name type="scientific">Mycolicibacterium phocaicum</name>
    <dbReference type="NCBI Taxonomy" id="319706"/>
    <lineage>
        <taxon>Bacteria</taxon>
        <taxon>Bacillati</taxon>
        <taxon>Actinomycetota</taxon>
        <taxon>Actinomycetes</taxon>
        <taxon>Mycobacteriales</taxon>
        <taxon>Mycobacteriaceae</taxon>
        <taxon>Mycolicibacterium</taxon>
    </lineage>
</organism>
<dbReference type="NCBIfam" id="TIGR01141">
    <property type="entry name" value="hisC"/>
    <property type="match status" value="1"/>
</dbReference>
<keyword evidence="5 9" id="KW-0028">Amino-acid biosynthesis</keyword>
<comment type="catalytic activity">
    <reaction evidence="9">
        <text>L-histidinol phosphate + 2-oxoglutarate = 3-(imidazol-4-yl)-2-oxopropyl phosphate + L-glutamate</text>
        <dbReference type="Rhea" id="RHEA:23744"/>
        <dbReference type="ChEBI" id="CHEBI:16810"/>
        <dbReference type="ChEBI" id="CHEBI:29985"/>
        <dbReference type="ChEBI" id="CHEBI:57766"/>
        <dbReference type="ChEBI" id="CHEBI:57980"/>
        <dbReference type="EC" id="2.6.1.9"/>
    </reaction>
</comment>
<gene>
    <name evidence="9" type="primary">hisC</name>
    <name evidence="11" type="ORF">C1S79_16675</name>
</gene>
<dbReference type="Gene3D" id="3.90.1150.10">
    <property type="entry name" value="Aspartate Aminotransferase, domain 1"/>
    <property type="match status" value="1"/>
</dbReference>
<evidence type="ECO:0000256" key="2">
    <source>
        <dbReference type="ARBA" id="ARBA00007970"/>
    </source>
</evidence>
<dbReference type="InterPro" id="IPR005861">
    <property type="entry name" value="HisP_aminotrans"/>
</dbReference>
<dbReference type="HAMAP" id="MF_01023">
    <property type="entry name" value="HisC_aminotrans_2"/>
    <property type="match status" value="1"/>
</dbReference>
<dbReference type="Proteomes" id="UP000309984">
    <property type="component" value="Unassembled WGS sequence"/>
</dbReference>
<comment type="subunit">
    <text evidence="3 9">Homodimer.</text>
</comment>
<name>A0AA94R9X2_9MYCO</name>
<dbReference type="PANTHER" id="PTHR42885:SF2">
    <property type="entry name" value="HISTIDINOL-PHOSPHATE AMINOTRANSFERASE"/>
    <property type="match status" value="1"/>
</dbReference>
<evidence type="ECO:0000259" key="10">
    <source>
        <dbReference type="Pfam" id="PF00155"/>
    </source>
</evidence>